<comment type="caution">
    <text evidence="1">The sequence shown here is derived from an EMBL/GenBank/DDBJ whole genome shotgun (WGS) entry which is preliminary data.</text>
</comment>
<dbReference type="EMBL" id="BQNB010021431">
    <property type="protein sequence ID" value="GJU06330.1"/>
    <property type="molecule type" value="Genomic_DNA"/>
</dbReference>
<name>A0ABQ5J1H9_9ASTR</name>
<evidence type="ECO:0000313" key="2">
    <source>
        <dbReference type="Proteomes" id="UP001151760"/>
    </source>
</evidence>
<evidence type="ECO:0008006" key="3">
    <source>
        <dbReference type="Google" id="ProtNLM"/>
    </source>
</evidence>
<dbReference type="PANTHER" id="PTHR11439:SF521">
    <property type="entry name" value="RNA-DIRECTED DNA POLYMERASE"/>
    <property type="match status" value="1"/>
</dbReference>
<keyword evidence="2" id="KW-1185">Reference proteome</keyword>
<dbReference type="Proteomes" id="UP001151760">
    <property type="component" value="Unassembled WGS sequence"/>
</dbReference>
<reference evidence="1" key="2">
    <citation type="submission" date="2022-01" db="EMBL/GenBank/DDBJ databases">
        <authorList>
            <person name="Yamashiro T."/>
            <person name="Shiraishi A."/>
            <person name="Satake H."/>
            <person name="Nakayama K."/>
        </authorList>
    </citation>
    <scope>NUCLEOTIDE SEQUENCE</scope>
</reference>
<organism evidence="1 2">
    <name type="scientific">Tanacetum coccineum</name>
    <dbReference type="NCBI Taxonomy" id="301880"/>
    <lineage>
        <taxon>Eukaryota</taxon>
        <taxon>Viridiplantae</taxon>
        <taxon>Streptophyta</taxon>
        <taxon>Embryophyta</taxon>
        <taxon>Tracheophyta</taxon>
        <taxon>Spermatophyta</taxon>
        <taxon>Magnoliopsida</taxon>
        <taxon>eudicotyledons</taxon>
        <taxon>Gunneridae</taxon>
        <taxon>Pentapetalae</taxon>
        <taxon>asterids</taxon>
        <taxon>campanulids</taxon>
        <taxon>Asterales</taxon>
        <taxon>Asteraceae</taxon>
        <taxon>Asteroideae</taxon>
        <taxon>Anthemideae</taxon>
        <taxon>Anthemidinae</taxon>
        <taxon>Tanacetum</taxon>
    </lineage>
</organism>
<dbReference type="PANTHER" id="PTHR11439">
    <property type="entry name" value="GAG-POL-RELATED RETROTRANSPOSON"/>
    <property type="match status" value="1"/>
</dbReference>
<protein>
    <recommendedName>
        <fullName evidence="3">Retrovirus-related Pol polyprotein from transposon TNT 1-94</fullName>
    </recommendedName>
</protein>
<sequence length="96" mass="11197">MTKVLHYLRDNLDYGLHYDRYPTVIEGYSDANWISDIKDSRSTSRYVFTLGGAPISWKSSKQTIIAKSTMESEFIALDKCEEEAEWLRQFEHNKVA</sequence>
<gene>
    <name evidence="1" type="ORF">Tco_1122760</name>
</gene>
<dbReference type="CDD" id="cd09272">
    <property type="entry name" value="RNase_HI_RT_Ty1"/>
    <property type="match status" value="1"/>
</dbReference>
<evidence type="ECO:0000313" key="1">
    <source>
        <dbReference type="EMBL" id="GJU06330.1"/>
    </source>
</evidence>
<accession>A0ABQ5J1H9</accession>
<reference evidence="1" key="1">
    <citation type="journal article" date="2022" name="Int. J. Mol. Sci.">
        <title>Draft Genome of Tanacetum Coccineum: Genomic Comparison of Closely Related Tanacetum-Family Plants.</title>
        <authorList>
            <person name="Yamashiro T."/>
            <person name="Shiraishi A."/>
            <person name="Nakayama K."/>
            <person name="Satake H."/>
        </authorList>
    </citation>
    <scope>NUCLEOTIDE SEQUENCE</scope>
</reference>
<proteinExistence type="predicted"/>